<name>A0A4Z2HPJ9_9TELE</name>
<comment type="caution">
    <text evidence="1">The sequence shown here is derived from an EMBL/GenBank/DDBJ whole genome shotgun (WGS) entry which is preliminary data.</text>
</comment>
<evidence type="ECO:0000313" key="2">
    <source>
        <dbReference type="Proteomes" id="UP000314294"/>
    </source>
</evidence>
<accession>A0A4Z2HPJ9</accession>
<dbReference type="EMBL" id="SRLO01000202">
    <property type="protein sequence ID" value="TNN67520.1"/>
    <property type="molecule type" value="Genomic_DNA"/>
</dbReference>
<keyword evidence="2" id="KW-1185">Reference proteome</keyword>
<sequence length="67" mass="7388">MRLCWRPELAILYPLVSGLIHRTSSTNSSFSHETVGVGEPGDVMKTHDALFGCPTDEGRSNNRAMLQ</sequence>
<dbReference type="Proteomes" id="UP000314294">
    <property type="component" value="Unassembled WGS sequence"/>
</dbReference>
<organism evidence="1 2">
    <name type="scientific">Liparis tanakae</name>
    <name type="common">Tanaka's snailfish</name>
    <dbReference type="NCBI Taxonomy" id="230148"/>
    <lineage>
        <taxon>Eukaryota</taxon>
        <taxon>Metazoa</taxon>
        <taxon>Chordata</taxon>
        <taxon>Craniata</taxon>
        <taxon>Vertebrata</taxon>
        <taxon>Euteleostomi</taxon>
        <taxon>Actinopterygii</taxon>
        <taxon>Neopterygii</taxon>
        <taxon>Teleostei</taxon>
        <taxon>Neoteleostei</taxon>
        <taxon>Acanthomorphata</taxon>
        <taxon>Eupercaria</taxon>
        <taxon>Perciformes</taxon>
        <taxon>Cottioidei</taxon>
        <taxon>Cottales</taxon>
        <taxon>Liparidae</taxon>
        <taxon>Liparis</taxon>
    </lineage>
</organism>
<proteinExistence type="predicted"/>
<evidence type="ECO:0000313" key="1">
    <source>
        <dbReference type="EMBL" id="TNN67520.1"/>
    </source>
</evidence>
<gene>
    <name evidence="1" type="ORF">EYF80_022193</name>
</gene>
<protein>
    <submittedName>
        <fullName evidence="1">Uncharacterized protein</fullName>
    </submittedName>
</protein>
<dbReference type="AlphaFoldDB" id="A0A4Z2HPJ9"/>
<reference evidence="1 2" key="1">
    <citation type="submission" date="2019-03" db="EMBL/GenBank/DDBJ databases">
        <title>First draft genome of Liparis tanakae, snailfish: a comprehensive survey of snailfish specific genes.</title>
        <authorList>
            <person name="Kim W."/>
            <person name="Song I."/>
            <person name="Jeong J.-H."/>
            <person name="Kim D."/>
            <person name="Kim S."/>
            <person name="Ryu S."/>
            <person name="Song J.Y."/>
            <person name="Lee S.K."/>
        </authorList>
    </citation>
    <scope>NUCLEOTIDE SEQUENCE [LARGE SCALE GENOMIC DNA]</scope>
    <source>
        <tissue evidence="1">Muscle</tissue>
    </source>
</reference>